<dbReference type="SMART" id="SM00116">
    <property type="entry name" value="CBS"/>
    <property type="match status" value="2"/>
</dbReference>
<dbReference type="EMBL" id="CP036434">
    <property type="protein sequence ID" value="QDV09369.1"/>
    <property type="molecule type" value="Genomic_DNA"/>
</dbReference>
<evidence type="ECO:0000313" key="5">
    <source>
        <dbReference type="Proteomes" id="UP000320390"/>
    </source>
</evidence>
<evidence type="ECO:0000256" key="1">
    <source>
        <dbReference type="ARBA" id="ARBA00023122"/>
    </source>
</evidence>
<dbReference type="PANTHER" id="PTHR43080">
    <property type="entry name" value="CBS DOMAIN-CONTAINING PROTEIN CBSX3, MITOCHONDRIAL"/>
    <property type="match status" value="1"/>
</dbReference>
<protein>
    <submittedName>
        <fullName evidence="4">Inosine 5'-monophosphate dehydrogenase</fullName>
    </submittedName>
</protein>
<evidence type="ECO:0000256" key="2">
    <source>
        <dbReference type="PROSITE-ProRule" id="PRU00703"/>
    </source>
</evidence>
<name>A0A518EZ65_9BACT</name>
<organism evidence="4 5">
    <name type="scientific">Saltatorellus ferox</name>
    <dbReference type="NCBI Taxonomy" id="2528018"/>
    <lineage>
        <taxon>Bacteria</taxon>
        <taxon>Pseudomonadati</taxon>
        <taxon>Planctomycetota</taxon>
        <taxon>Planctomycetia</taxon>
        <taxon>Planctomycetia incertae sedis</taxon>
        <taxon>Saltatorellus</taxon>
    </lineage>
</organism>
<feature type="domain" description="CBS" evidence="3">
    <location>
        <begin position="79"/>
        <end position="134"/>
    </location>
</feature>
<evidence type="ECO:0000259" key="3">
    <source>
        <dbReference type="PROSITE" id="PS51371"/>
    </source>
</evidence>
<evidence type="ECO:0000313" key="4">
    <source>
        <dbReference type="EMBL" id="QDV09369.1"/>
    </source>
</evidence>
<feature type="domain" description="CBS" evidence="3">
    <location>
        <begin position="7"/>
        <end position="63"/>
    </location>
</feature>
<dbReference type="PROSITE" id="PS51371">
    <property type="entry name" value="CBS"/>
    <property type="match status" value="2"/>
</dbReference>
<reference evidence="4 5" key="1">
    <citation type="submission" date="2019-02" db="EMBL/GenBank/DDBJ databases">
        <title>Deep-cultivation of Planctomycetes and their phenomic and genomic characterization uncovers novel biology.</title>
        <authorList>
            <person name="Wiegand S."/>
            <person name="Jogler M."/>
            <person name="Boedeker C."/>
            <person name="Pinto D."/>
            <person name="Vollmers J."/>
            <person name="Rivas-Marin E."/>
            <person name="Kohn T."/>
            <person name="Peeters S.H."/>
            <person name="Heuer A."/>
            <person name="Rast P."/>
            <person name="Oberbeckmann S."/>
            <person name="Bunk B."/>
            <person name="Jeske O."/>
            <person name="Meyerdierks A."/>
            <person name="Storesund J.E."/>
            <person name="Kallscheuer N."/>
            <person name="Luecker S."/>
            <person name="Lage O.M."/>
            <person name="Pohl T."/>
            <person name="Merkel B.J."/>
            <person name="Hornburger P."/>
            <person name="Mueller R.-W."/>
            <person name="Bruemmer F."/>
            <person name="Labrenz M."/>
            <person name="Spormann A.M."/>
            <person name="Op den Camp H."/>
            <person name="Overmann J."/>
            <person name="Amann R."/>
            <person name="Jetten M.S.M."/>
            <person name="Mascher T."/>
            <person name="Medema M.H."/>
            <person name="Devos D.P."/>
            <person name="Kaster A.-K."/>
            <person name="Ovreas L."/>
            <person name="Rohde M."/>
            <person name="Galperin M.Y."/>
            <person name="Jogler C."/>
        </authorList>
    </citation>
    <scope>NUCLEOTIDE SEQUENCE [LARGE SCALE GENOMIC DNA]</scope>
    <source>
        <strain evidence="4 5">Poly30</strain>
    </source>
</reference>
<gene>
    <name evidence="4" type="ORF">Poly30_49270</name>
</gene>
<dbReference type="InterPro" id="IPR051257">
    <property type="entry name" value="Diverse_CBS-Domain"/>
</dbReference>
<dbReference type="SUPFAM" id="SSF54631">
    <property type="entry name" value="CBS-domain pair"/>
    <property type="match status" value="1"/>
</dbReference>
<keyword evidence="1 2" id="KW-0129">CBS domain</keyword>
<dbReference type="Gene3D" id="3.10.580.10">
    <property type="entry name" value="CBS-domain"/>
    <property type="match status" value="1"/>
</dbReference>
<dbReference type="InterPro" id="IPR046342">
    <property type="entry name" value="CBS_dom_sf"/>
</dbReference>
<dbReference type="InterPro" id="IPR000644">
    <property type="entry name" value="CBS_dom"/>
</dbReference>
<dbReference type="Proteomes" id="UP000320390">
    <property type="component" value="Chromosome"/>
</dbReference>
<proteinExistence type="predicted"/>
<dbReference type="Pfam" id="PF00571">
    <property type="entry name" value="CBS"/>
    <property type="match status" value="2"/>
</dbReference>
<dbReference type="RefSeq" id="WP_419190598.1">
    <property type="nucleotide sequence ID" value="NZ_CP036434.1"/>
</dbReference>
<dbReference type="PANTHER" id="PTHR43080:SF2">
    <property type="entry name" value="CBS DOMAIN-CONTAINING PROTEIN"/>
    <property type="match status" value="1"/>
</dbReference>
<keyword evidence="5" id="KW-1185">Reference proteome</keyword>
<dbReference type="AlphaFoldDB" id="A0A518EZ65"/>
<sequence>MLIRHSMTRSPRSVGPDELCRDVFEMFQRNCIRHAAVLEDGELVGVVSERDLTRALPFLIADLDTPAEDTVRVLIGTVMARDPRTCELNDPIDRIALEMQAARIGCMPVVDQGKLVGMVTITDLLRGFADHFTQAGGRAVTLVWTHEDRLPRPDIAALCVVHGLRLSTLFESRADSGADVYLVRLHGKEDAFRAFLRSCEAAHLGVLTTTV</sequence>
<accession>A0A518EZ65</accession>